<accession>A0A9D6UP82</accession>
<proteinExistence type="predicted"/>
<evidence type="ECO:0000313" key="2">
    <source>
        <dbReference type="Proteomes" id="UP000808761"/>
    </source>
</evidence>
<dbReference type="AlphaFoldDB" id="A0A9D6UP82"/>
<sequence length="162" mass="19193">MPFNVPHVDRKEIIKSFKKHILNTVILRMDFADIFDAKELASKMVAKFAKDFPQRDEETEELLGQTEFAIVPVKKITSYIMRNNDTRNYIKVSQNSILLEYKTYETFEKLIEIFNEVLAIYLPVYAENKILRVGLRKINLFDKEEKNSMEKFEGYFNELLLP</sequence>
<organism evidence="1 2">
    <name type="scientific">Candidatus Saganbacteria bacterium</name>
    <dbReference type="NCBI Taxonomy" id="2575572"/>
    <lineage>
        <taxon>Bacteria</taxon>
        <taxon>Bacillati</taxon>
        <taxon>Saganbacteria</taxon>
    </lineage>
</organism>
<dbReference type="NCBIfam" id="TIGR04255">
    <property type="entry name" value="sporadTIGR04255"/>
    <property type="match status" value="1"/>
</dbReference>
<evidence type="ECO:0000313" key="1">
    <source>
        <dbReference type="EMBL" id="MBI5078821.1"/>
    </source>
</evidence>
<reference evidence="1" key="1">
    <citation type="submission" date="2020-07" db="EMBL/GenBank/DDBJ databases">
        <title>Huge and variable diversity of episymbiotic CPR bacteria and DPANN archaea in groundwater ecosystems.</title>
        <authorList>
            <person name="He C.Y."/>
            <person name="Keren R."/>
            <person name="Whittaker M."/>
            <person name="Farag I.F."/>
            <person name="Doudna J."/>
            <person name="Cate J.H.D."/>
            <person name="Banfield J.F."/>
        </authorList>
    </citation>
    <scope>NUCLEOTIDE SEQUENCE</scope>
    <source>
        <strain evidence="1">NC_groundwater_1860_Pr3_B-0.1um_51_7</strain>
    </source>
</reference>
<dbReference type="Proteomes" id="UP000808761">
    <property type="component" value="Unassembled WGS sequence"/>
</dbReference>
<dbReference type="EMBL" id="JACRKR010000111">
    <property type="protein sequence ID" value="MBI5078821.1"/>
    <property type="molecule type" value="Genomic_DNA"/>
</dbReference>
<comment type="caution">
    <text evidence="1">The sequence shown here is derived from an EMBL/GenBank/DDBJ whole genome shotgun (WGS) entry which is preliminary data.</text>
</comment>
<gene>
    <name evidence="1" type="ORF">HZB08_02240</name>
</gene>
<protein>
    <submittedName>
        <fullName evidence="1">TIGR04255 family protein</fullName>
    </submittedName>
</protein>
<feature type="non-terminal residue" evidence="1">
    <location>
        <position position="162"/>
    </location>
</feature>
<name>A0A9D6UP82_UNCSA</name>
<dbReference type="InterPro" id="IPR026349">
    <property type="entry name" value="CHP04255"/>
</dbReference>